<comment type="caution">
    <text evidence="15">The sequence shown here is derived from an EMBL/GenBank/DDBJ whole genome shotgun (WGS) entry which is preliminary data.</text>
</comment>
<evidence type="ECO:0000256" key="6">
    <source>
        <dbReference type="ARBA" id="ARBA00022771"/>
    </source>
</evidence>
<dbReference type="SUPFAM" id="SSF57850">
    <property type="entry name" value="RING/U-box"/>
    <property type="match status" value="1"/>
</dbReference>
<keyword evidence="16" id="KW-1185">Reference proteome</keyword>
<comment type="catalytic activity">
    <reaction evidence="1">
        <text>S-ubiquitinyl-[E2 ubiquitin-conjugating enzyme]-L-cysteine + [acceptor protein]-L-lysine = [E2 ubiquitin-conjugating enzyme]-L-cysteine + N(6)-ubiquitinyl-[acceptor protein]-L-lysine.</text>
        <dbReference type="EC" id="2.3.2.27"/>
    </reaction>
</comment>
<dbReference type="STRING" id="1661398.A0A482WD25"/>
<evidence type="ECO:0000256" key="7">
    <source>
        <dbReference type="ARBA" id="ARBA00022786"/>
    </source>
</evidence>
<sequence length="102" mass="11428">MADYYQEMGWEPLAEGQAPNHMVHFERFLRDFGIFLNEEGSNDLAPPASKTVVENLPNVTISDPGAACPVCLKHYLESDTVKKLPCKHTFHAGCILPWLSKI</sequence>
<evidence type="ECO:0000256" key="11">
    <source>
        <dbReference type="ARBA" id="ARBA00041674"/>
    </source>
</evidence>
<name>A0A482WD25_ASBVE</name>
<keyword evidence="6 13" id="KW-0863">Zinc-finger</keyword>
<evidence type="ECO:0000256" key="4">
    <source>
        <dbReference type="ARBA" id="ARBA00022679"/>
    </source>
</evidence>
<dbReference type="InterPro" id="IPR013083">
    <property type="entry name" value="Znf_RING/FYVE/PHD"/>
</dbReference>
<keyword evidence="7" id="KW-0833">Ubl conjugation pathway</keyword>
<evidence type="ECO:0000256" key="8">
    <source>
        <dbReference type="ARBA" id="ARBA00022833"/>
    </source>
</evidence>
<dbReference type="Pfam" id="PF13639">
    <property type="entry name" value="zf-RING_2"/>
    <property type="match status" value="1"/>
</dbReference>
<proteinExistence type="inferred from homology"/>
<dbReference type="OrthoDB" id="21204at2759"/>
<dbReference type="AlphaFoldDB" id="A0A482WD25"/>
<accession>A0A482WD25</accession>
<organism evidence="15 16">
    <name type="scientific">Asbolus verrucosus</name>
    <name type="common">Desert ironclad beetle</name>
    <dbReference type="NCBI Taxonomy" id="1661398"/>
    <lineage>
        <taxon>Eukaryota</taxon>
        <taxon>Metazoa</taxon>
        <taxon>Ecdysozoa</taxon>
        <taxon>Arthropoda</taxon>
        <taxon>Hexapoda</taxon>
        <taxon>Insecta</taxon>
        <taxon>Pterygota</taxon>
        <taxon>Neoptera</taxon>
        <taxon>Endopterygota</taxon>
        <taxon>Coleoptera</taxon>
        <taxon>Polyphaga</taxon>
        <taxon>Cucujiformia</taxon>
        <taxon>Tenebrionidae</taxon>
        <taxon>Pimeliinae</taxon>
        <taxon>Asbolus</taxon>
    </lineage>
</organism>
<evidence type="ECO:0000256" key="9">
    <source>
        <dbReference type="ARBA" id="ARBA00038197"/>
    </source>
</evidence>
<dbReference type="GO" id="GO:0008270">
    <property type="term" value="F:zinc ion binding"/>
    <property type="evidence" value="ECO:0007669"/>
    <property type="project" value="UniProtKB-KW"/>
</dbReference>
<evidence type="ECO:0000256" key="1">
    <source>
        <dbReference type="ARBA" id="ARBA00000900"/>
    </source>
</evidence>
<gene>
    <name evidence="15" type="ORF">BDFB_000864</name>
</gene>
<comment type="similarity">
    <text evidence="9">Belongs to the RNF181 family.</text>
</comment>
<dbReference type="InterPro" id="IPR001841">
    <property type="entry name" value="Znf_RING"/>
</dbReference>
<protein>
    <recommendedName>
        <fullName evidence="10">E3 ubiquitin-protein ligase RNF181</fullName>
        <ecNumber evidence="3">2.3.2.27</ecNumber>
    </recommendedName>
    <alternativeName>
        <fullName evidence="11">RING finger protein 181</fullName>
    </alternativeName>
</protein>
<evidence type="ECO:0000256" key="13">
    <source>
        <dbReference type="PROSITE-ProRule" id="PRU00175"/>
    </source>
</evidence>
<reference evidence="15 16" key="1">
    <citation type="submission" date="2017-03" db="EMBL/GenBank/DDBJ databases">
        <title>Genome of the blue death feigning beetle - Asbolus verrucosus.</title>
        <authorList>
            <person name="Rider S.D."/>
        </authorList>
    </citation>
    <scope>NUCLEOTIDE SEQUENCE [LARGE SCALE GENOMIC DNA]</scope>
    <source>
        <strain evidence="15">Butters</strain>
        <tissue evidence="15">Head and leg muscle</tissue>
    </source>
</reference>
<dbReference type="PANTHER" id="PTHR15710:SF160">
    <property type="entry name" value="E3 UBIQUITIN-PROTEIN LIGASE RNF181"/>
    <property type="match status" value="1"/>
</dbReference>
<dbReference type="GO" id="GO:0061630">
    <property type="term" value="F:ubiquitin protein ligase activity"/>
    <property type="evidence" value="ECO:0007669"/>
    <property type="project" value="UniProtKB-EC"/>
</dbReference>
<dbReference type="PROSITE" id="PS50089">
    <property type="entry name" value="ZF_RING_2"/>
    <property type="match status" value="1"/>
</dbReference>
<dbReference type="EC" id="2.3.2.27" evidence="3"/>
<comment type="function">
    <text evidence="12">E3 ubiquitin-protein ligase which accepts ubiquitin from an E2 ubiquitin-conjugating enzyme in the form of a thioester and then directly transfers the ubiquitin to targeted substrates. Catalyzes monoubiquitination of 26S proteasome subunit PSMC2/RPT1.</text>
</comment>
<dbReference type="Proteomes" id="UP000292052">
    <property type="component" value="Unassembled WGS sequence"/>
</dbReference>
<evidence type="ECO:0000256" key="5">
    <source>
        <dbReference type="ARBA" id="ARBA00022723"/>
    </source>
</evidence>
<evidence type="ECO:0000256" key="10">
    <source>
        <dbReference type="ARBA" id="ARBA00039317"/>
    </source>
</evidence>
<keyword evidence="4" id="KW-0808">Transferase</keyword>
<evidence type="ECO:0000256" key="2">
    <source>
        <dbReference type="ARBA" id="ARBA00004906"/>
    </source>
</evidence>
<dbReference type="Gene3D" id="3.30.40.10">
    <property type="entry name" value="Zinc/RING finger domain, C3HC4 (zinc finger)"/>
    <property type="match status" value="1"/>
</dbReference>
<comment type="pathway">
    <text evidence="2">Protein modification; protein ubiquitination.</text>
</comment>
<evidence type="ECO:0000256" key="3">
    <source>
        <dbReference type="ARBA" id="ARBA00012483"/>
    </source>
</evidence>
<evidence type="ECO:0000313" key="16">
    <source>
        <dbReference type="Proteomes" id="UP000292052"/>
    </source>
</evidence>
<keyword evidence="8" id="KW-0862">Zinc</keyword>
<evidence type="ECO:0000259" key="14">
    <source>
        <dbReference type="PROSITE" id="PS50089"/>
    </source>
</evidence>
<evidence type="ECO:0000313" key="15">
    <source>
        <dbReference type="EMBL" id="RZC43066.1"/>
    </source>
</evidence>
<feature type="domain" description="RING-type" evidence="14">
    <location>
        <begin position="68"/>
        <end position="98"/>
    </location>
</feature>
<dbReference type="PANTHER" id="PTHR15710">
    <property type="entry name" value="E3 UBIQUITIN-PROTEIN LIGASE PRAJA"/>
    <property type="match status" value="1"/>
</dbReference>
<dbReference type="GO" id="GO:0005737">
    <property type="term" value="C:cytoplasm"/>
    <property type="evidence" value="ECO:0007669"/>
    <property type="project" value="TreeGrafter"/>
</dbReference>
<evidence type="ECO:0000256" key="12">
    <source>
        <dbReference type="ARBA" id="ARBA00045940"/>
    </source>
</evidence>
<keyword evidence="5" id="KW-0479">Metal-binding</keyword>
<dbReference type="EMBL" id="QDEB01002128">
    <property type="protein sequence ID" value="RZC43066.1"/>
    <property type="molecule type" value="Genomic_DNA"/>
</dbReference>
<dbReference type="GO" id="GO:0016567">
    <property type="term" value="P:protein ubiquitination"/>
    <property type="evidence" value="ECO:0007669"/>
    <property type="project" value="TreeGrafter"/>
</dbReference>